<keyword evidence="8" id="KW-0804">Transcription</keyword>
<dbReference type="GO" id="GO:0003700">
    <property type="term" value="F:DNA-binding transcription factor activity"/>
    <property type="evidence" value="ECO:0007669"/>
    <property type="project" value="InterPro"/>
</dbReference>
<dbReference type="EMBL" id="RXNR01000104">
    <property type="protein sequence ID" value="RTQ87024.1"/>
    <property type="molecule type" value="Genomic_DNA"/>
</dbReference>
<keyword evidence="4" id="KW-0902">Two-component regulatory system</keyword>
<keyword evidence="12" id="KW-1185">Reference proteome</keyword>
<comment type="subcellular location">
    <subcellularLocation>
        <location evidence="1">Cytoplasm</location>
    </subcellularLocation>
</comment>
<evidence type="ECO:0000256" key="9">
    <source>
        <dbReference type="PROSITE-ProRule" id="PRU00169"/>
    </source>
</evidence>
<keyword evidence="2" id="KW-0963">Cytoplasm</keyword>
<evidence type="ECO:0000313" key="11">
    <source>
        <dbReference type="EMBL" id="RTQ87024.1"/>
    </source>
</evidence>
<dbReference type="AlphaFoldDB" id="A0A431UCT5"/>
<feature type="domain" description="Response regulatory" evidence="10">
    <location>
        <begin position="5"/>
        <end position="121"/>
    </location>
</feature>
<evidence type="ECO:0000256" key="7">
    <source>
        <dbReference type="ARBA" id="ARBA00023159"/>
    </source>
</evidence>
<dbReference type="CDD" id="cd19925">
    <property type="entry name" value="REC_citrate_TCS"/>
    <property type="match status" value="1"/>
</dbReference>
<name>A0A431UCT5_9BACI</name>
<dbReference type="InterPro" id="IPR036390">
    <property type="entry name" value="WH_DNA-bd_sf"/>
</dbReference>
<evidence type="ECO:0000256" key="8">
    <source>
        <dbReference type="ARBA" id="ARBA00023163"/>
    </source>
</evidence>
<dbReference type="InterPro" id="IPR011006">
    <property type="entry name" value="CheY-like_superfamily"/>
</dbReference>
<comment type="caution">
    <text evidence="11">The sequence shown here is derived from an EMBL/GenBank/DDBJ whole genome shotgun (WGS) entry which is preliminary data.</text>
</comment>
<dbReference type="InterPro" id="IPR001789">
    <property type="entry name" value="Sig_transdc_resp-reg_receiver"/>
</dbReference>
<dbReference type="Pfam" id="PF00072">
    <property type="entry name" value="Response_reg"/>
    <property type="match status" value="1"/>
</dbReference>
<dbReference type="PANTHER" id="PTHR45526">
    <property type="entry name" value="TRANSCRIPTIONAL REGULATORY PROTEIN DPIA"/>
    <property type="match status" value="1"/>
</dbReference>
<reference evidence="11 12" key="1">
    <citation type="submission" date="2018-12" db="EMBL/GenBank/DDBJ databases">
        <authorList>
            <person name="Yu L."/>
        </authorList>
    </citation>
    <scope>NUCLEOTIDE SEQUENCE [LARGE SCALE GENOMIC DNA]</scope>
    <source>
        <strain evidence="11 12">S5H2222</strain>
    </source>
</reference>
<dbReference type="SMART" id="SM00448">
    <property type="entry name" value="REC"/>
    <property type="match status" value="1"/>
</dbReference>
<evidence type="ECO:0000256" key="6">
    <source>
        <dbReference type="ARBA" id="ARBA00023125"/>
    </source>
</evidence>
<accession>A0A431UCT5</accession>
<keyword evidence="7" id="KW-0010">Activator</keyword>
<dbReference type="SUPFAM" id="SSF46785">
    <property type="entry name" value="Winged helix' DNA-binding domain"/>
    <property type="match status" value="1"/>
</dbReference>
<feature type="modified residue" description="4-aspartylphosphate" evidence="9">
    <location>
        <position position="56"/>
    </location>
</feature>
<dbReference type="PROSITE" id="PS50110">
    <property type="entry name" value="RESPONSE_REGULATORY"/>
    <property type="match status" value="1"/>
</dbReference>
<dbReference type="PANTHER" id="PTHR45526:SF1">
    <property type="entry name" value="TRANSCRIPTIONAL REGULATORY PROTEIN DCUR-RELATED"/>
    <property type="match status" value="1"/>
</dbReference>
<evidence type="ECO:0000256" key="3">
    <source>
        <dbReference type="ARBA" id="ARBA00022553"/>
    </source>
</evidence>
<dbReference type="RefSeq" id="WP_126296230.1">
    <property type="nucleotide sequence ID" value="NZ_CP155468.1"/>
</dbReference>
<protein>
    <submittedName>
        <fullName evidence="11">Response regulator</fullName>
    </submittedName>
</protein>
<evidence type="ECO:0000256" key="4">
    <source>
        <dbReference type="ARBA" id="ARBA00023012"/>
    </source>
</evidence>
<keyword evidence="3 9" id="KW-0597">Phosphoprotein</keyword>
<dbReference type="Gene3D" id="3.40.50.2300">
    <property type="match status" value="1"/>
</dbReference>
<evidence type="ECO:0000313" key="12">
    <source>
        <dbReference type="Proteomes" id="UP000276349"/>
    </source>
</evidence>
<evidence type="ECO:0000256" key="1">
    <source>
        <dbReference type="ARBA" id="ARBA00004496"/>
    </source>
</evidence>
<dbReference type="Pfam" id="PF20714">
    <property type="entry name" value="HTH_64"/>
    <property type="match status" value="1"/>
</dbReference>
<keyword evidence="6" id="KW-0238">DNA-binding</keyword>
<dbReference type="InterPro" id="IPR051271">
    <property type="entry name" value="2C-system_Tx_regulators"/>
</dbReference>
<dbReference type="GO" id="GO:0000156">
    <property type="term" value="F:phosphorelay response regulator activity"/>
    <property type="evidence" value="ECO:0007669"/>
    <property type="project" value="TreeGrafter"/>
</dbReference>
<keyword evidence="5" id="KW-0805">Transcription regulation</keyword>
<dbReference type="Proteomes" id="UP000276349">
    <property type="component" value="Unassembled WGS sequence"/>
</dbReference>
<evidence type="ECO:0000256" key="5">
    <source>
        <dbReference type="ARBA" id="ARBA00023015"/>
    </source>
</evidence>
<evidence type="ECO:0000256" key="2">
    <source>
        <dbReference type="ARBA" id="ARBA00022490"/>
    </source>
</evidence>
<dbReference type="GO" id="GO:0003677">
    <property type="term" value="F:DNA binding"/>
    <property type="evidence" value="ECO:0007669"/>
    <property type="project" value="UniProtKB-KW"/>
</dbReference>
<dbReference type="PIRSF" id="PIRSF006171">
    <property type="entry name" value="RR_citrat_malat"/>
    <property type="match status" value="1"/>
</dbReference>
<proteinExistence type="predicted"/>
<dbReference type="InterPro" id="IPR024187">
    <property type="entry name" value="Sig_transdc_resp-reg_cit/mal"/>
</dbReference>
<gene>
    <name evidence="11" type="ORF">EKG35_19545</name>
</gene>
<dbReference type="SUPFAM" id="SSF52172">
    <property type="entry name" value="CheY-like"/>
    <property type="match status" value="1"/>
</dbReference>
<dbReference type="GO" id="GO:0005737">
    <property type="term" value="C:cytoplasm"/>
    <property type="evidence" value="ECO:0007669"/>
    <property type="project" value="UniProtKB-SubCell"/>
</dbReference>
<organism evidence="11 12">
    <name type="scientific">Lysinibacillus telephonicus</name>
    <dbReference type="NCBI Taxonomy" id="1714840"/>
    <lineage>
        <taxon>Bacteria</taxon>
        <taxon>Bacillati</taxon>
        <taxon>Bacillota</taxon>
        <taxon>Bacilli</taxon>
        <taxon>Bacillales</taxon>
        <taxon>Bacillaceae</taxon>
        <taxon>Lysinibacillus</taxon>
    </lineage>
</organism>
<evidence type="ECO:0000259" key="10">
    <source>
        <dbReference type="PROSITE" id="PS50110"/>
    </source>
</evidence>
<dbReference type="InterPro" id="IPR048714">
    <property type="entry name" value="DpiA-like_HTH"/>
</dbReference>
<sequence length="233" mass="26808">MDKIKVLLVEDDPMVREVNRQFIERVDDFQVIAMSSNGVEGYKKIVELKPDLVIMDIFMPEQDGLNTLRKIRSNNLPVDVITVTAANDMQTIQQILHLGVYDYIMKPFTFERIQQTLLNYYKFKLKTKDVQDLTQKELDEMIHPYLVEIDEAVESNTVLMTDLPKGFNRSTLDKVLKFVKDSKDGASADEVAAGIGVARVTARRYLDFLEKHNFIKVDVHYGGVGRPINQYFV</sequence>
<dbReference type="OrthoDB" id="9759232at2"/>